<evidence type="ECO:0000256" key="1">
    <source>
        <dbReference type="ARBA" id="ARBA00005254"/>
    </source>
</evidence>
<keyword evidence="2" id="KW-0456">Lyase</keyword>
<evidence type="ECO:0000256" key="4">
    <source>
        <dbReference type="SAM" id="MobiDB-lite"/>
    </source>
</evidence>
<dbReference type="EMBL" id="JBHLTL010000011">
    <property type="protein sequence ID" value="MFC0590733.1"/>
    <property type="molecule type" value="Genomic_DNA"/>
</dbReference>
<evidence type="ECO:0000256" key="2">
    <source>
        <dbReference type="ARBA" id="ARBA00023239"/>
    </source>
</evidence>
<accession>A0ABV6PLM2</accession>
<name>A0ABV6PLM2_9SPHN</name>
<dbReference type="Pfam" id="PF00378">
    <property type="entry name" value="ECH_1"/>
    <property type="match status" value="1"/>
</dbReference>
<dbReference type="PROSITE" id="PS00166">
    <property type="entry name" value="ENOYL_COA_HYDRATASE"/>
    <property type="match status" value="1"/>
</dbReference>
<gene>
    <name evidence="5" type="ORF">ACFFF7_15085</name>
</gene>
<dbReference type="PANTHER" id="PTHR11941">
    <property type="entry name" value="ENOYL-COA HYDRATASE-RELATED"/>
    <property type="match status" value="1"/>
</dbReference>
<dbReference type="InterPro" id="IPR029045">
    <property type="entry name" value="ClpP/crotonase-like_dom_sf"/>
</dbReference>
<dbReference type="InterPro" id="IPR018376">
    <property type="entry name" value="Enoyl-CoA_hyd/isom_CS"/>
</dbReference>
<dbReference type="PANTHER" id="PTHR11941:SF54">
    <property type="entry name" value="ENOYL-COA HYDRATASE, MITOCHONDRIAL"/>
    <property type="match status" value="1"/>
</dbReference>
<dbReference type="CDD" id="cd06558">
    <property type="entry name" value="crotonase-like"/>
    <property type="match status" value="1"/>
</dbReference>
<dbReference type="RefSeq" id="WP_379482182.1">
    <property type="nucleotide sequence ID" value="NZ_JBHLTL010000011.1"/>
</dbReference>
<reference evidence="5 6" key="1">
    <citation type="submission" date="2024-09" db="EMBL/GenBank/DDBJ databases">
        <authorList>
            <person name="Sun Q."/>
            <person name="Mori K."/>
        </authorList>
    </citation>
    <scope>NUCLEOTIDE SEQUENCE [LARGE SCALE GENOMIC DNA]</scope>
    <source>
        <strain evidence="5 6">NCAIM B.02537</strain>
    </source>
</reference>
<evidence type="ECO:0000313" key="5">
    <source>
        <dbReference type="EMBL" id="MFC0590733.1"/>
    </source>
</evidence>
<dbReference type="InterPro" id="IPR001753">
    <property type="entry name" value="Enoyl-CoA_hydra/iso"/>
</dbReference>
<comment type="similarity">
    <text evidence="1 3">Belongs to the enoyl-CoA hydratase/isomerase family.</text>
</comment>
<protein>
    <submittedName>
        <fullName evidence="5">Enoyl-CoA hydratase-related protein</fullName>
    </submittedName>
</protein>
<dbReference type="Proteomes" id="UP001589943">
    <property type="component" value="Unassembled WGS sequence"/>
</dbReference>
<dbReference type="SUPFAM" id="SSF52096">
    <property type="entry name" value="ClpP/crotonase"/>
    <property type="match status" value="1"/>
</dbReference>
<evidence type="ECO:0000313" key="6">
    <source>
        <dbReference type="Proteomes" id="UP001589943"/>
    </source>
</evidence>
<proteinExistence type="inferred from homology"/>
<organism evidence="5 6">
    <name type="scientific">Novosphingobium aquiterrae</name>
    <dbReference type="NCBI Taxonomy" id="624388"/>
    <lineage>
        <taxon>Bacteria</taxon>
        <taxon>Pseudomonadati</taxon>
        <taxon>Pseudomonadota</taxon>
        <taxon>Alphaproteobacteria</taxon>
        <taxon>Sphingomonadales</taxon>
        <taxon>Sphingomonadaceae</taxon>
        <taxon>Novosphingobium</taxon>
    </lineage>
</organism>
<sequence>MTQITIEVSGGVRRVTLNRPDQLNAITMQMHAELEAAFDAFAAACDEHICLVTGAGRAFCAGTDLKEAASSGNRAYPAHGYAGLIERFDCPKPFVALVNGLALGGGFELALACDLILAAESARFGLPEPLVGAVALGGGLHRLARQAPLKQAMGMILSAQPVSADDGFRMGFVTEVVPDGELDAAAARWCAALLRGSPVSLRASKAIVQSGLAEPDVAAAMRAQPDMQAFRDWRGSNDAREGPRAFAEKRPPQWTGD</sequence>
<dbReference type="Gene3D" id="1.10.12.10">
    <property type="entry name" value="Lyase 2-enoyl-coa Hydratase, Chain A, domain 2"/>
    <property type="match status" value="1"/>
</dbReference>
<keyword evidence="6" id="KW-1185">Reference proteome</keyword>
<evidence type="ECO:0000256" key="3">
    <source>
        <dbReference type="RuleBase" id="RU003707"/>
    </source>
</evidence>
<dbReference type="InterPro" id="IPR014748">
    <property type="entry name" value="Enoyl-CoA_hydra_C"/>
</dbReference>
<dbReference type="Gene3D" id="3.90.226.10">
    <property type="entry name" value="2-enoyl-CoA Hydratase, Chain A, domain 1"/>
    <property type="match status" value="1"/>
</dbReference>
<comment type="caution">
    <text evidence="5">The sequence shown here is derived from an EMBL/GenBank/DDBJ whole genome shotgun (WGS) entry which is preliminary data.</text>
</comment>
<feature type="compositionally biased region" description="Basic and acidic residues" evidence="4">
    <location>
        <begin position="229"/>
        <end position="251"/>
    </location>
</feature>
<feature type="region of interest" description="Disordered" evidence="4">
    <location>
        <begin position="228"/>
        <end position="257"/>
    </location>
</feature>